<evidence type="ECO:0000313" key="2">
    <source>
        <dbReference type="EMBL" id="AEM24727.1"/>
    </source>
</evidence>
<dbReference type="InterPro" id="IPR007694">
    <property type="entry name" value="DNA_helicase_DnaB-like_C"/>
</dbReference>
<dbReference type="SUPFAM" id="SSF52540">
    <property type="entry name" value="P-loop containing nucleoside triphosphate hydrolases"/>
    <property type="match status" value="1"/>
</dbReference>
<organism evidence="2 3">
    <name type="scientific">Enterococcus phage SAP6</name>
    <dbReference type="NCBI Taxonomy" id="1073766"/>
    <lineage>
        <taxon>Viruses</taxon>
        <taxon>Duplodnaviria</taxon>
        <taxon>Heunggongvirae</taxon>
        <taxon>Uroviricota</taxon>
        <taxon>Caudoviricetes</taxon>
        <taxon>Saphexavirus</taxon>
        <taxon>Saphexavirus SAP6</taxon>
    </lineage>
</organism>
<reference evidence="2 3" key="1">
    <citation type="journal article" date="2012" name="J. Virol.">
        <title>Complete Genome Sequence of Enterococcal Bacteriophage SAP6.</title>
        <authorList>
            <person name="Lee Y.D."/>
            <person name="Park J.H."/>
        </authorList>
    </citation>
    <scope>NUCLEOTIDE SEQUENCE [LARGE SCALE GENOMIC DNA]</scope>
</reference>
<keyword evidence="2" id="KW-0347">Helicase</keyword>
<sequence length="454" mass="50789">MASIAAEMLLSKVINENDVQALNRHGVSEELFQSPIHKDAYNFIIKFSRENEGNAPSYQTLLQKVPELDYQSSTEESFTSLTKSLKNSRLQVDTAAFINQDLGEFWENSVKSDDPTEFINQTIAALEQIKAEHNVGGASGRRLEKASEWYLEEFYKRKEGLSVKFWDSHFESLTELIGGGYQSGNVYTWYGRSGRGKSTITLVEAIEAAVQGANVLMWVLEMPKYEFASRAISFISARDEVKKSRINGSDYLAGFNIANLTQAAFDTAEEEQDFVDFINSLNDKLEGSITIRAVDDEDFMNRSLKQLERDIVENGADVVVIDPFYYLHYEKNTSKTAGGDASETSKKLRLLAGRTKTVIHAITQAEEDSNEKGGDERELNIPKRSNVKKTMSLLEDAAYVLAFDSCDSRFAVEVVKGRSGNEGKQVEGIFLPVIGYVEESSDEAVTDVFEGIEF</sequence>
<accession>G1C4Y6</accession>
<dbReference type="KEGG" id="vg:40079900"/>
<dbReference type="GO" id="GO:0004386">
    <property type="term" value="F:helicase activity"/>
    <property type="evidence" value="ECO:0007669"/>
    <property type="project" value="UniProtKB-KW"/>
</dbReference>
<dbReference type="Pfam" id="PF03796">
    <property type="entry name" value="DnaB_C"/>
    <property type="match status" value="1"/>
</dbReference>
<dbReference type="InterPro" id="IPR027417">
    <property type="entry name" value="P-loop_NTPase"/>
</dbReference>
<evidence type="ECO:0000313" key="3">
    <source>
        <dbReference type="Proteomes" id="UP000000699"/>
    </source>
</evidence>
<dbReference type="GeneID" id="40079900"/>
<keyword evidence="2" id="KW-0067">ATP-binding</keyword>
<proteinExistence type="predicted"/>
<dbReference type="EMBL" id="JF731128">
    <property type="protein sequence ID" value="AEM24727.1"/>
    <property type="molecule type" value="Genomic_DNA"/>
</dbReference>
<dbReference type="OrthoDB" id="2478at10239"/>
<keyword evidence="2" id="KW-0547">Nucleotide-binding</keyword>
<keyword evidence="2" id="KW-0378">Hydrolase</keyword>
<dbReference type="RefSeq" id="YP_009604011.1">
    <property type="nucleotide sequence ID" value="NC_041960.1"/>
</dbReference>
<dbReference type="Gene3D" id="3.40.50.300">
    <property type="entry name" value="P-loop containing nucleotide triphosphate hydrolases"/>
    <property type="match status" value="1"/>
</dbReference>
<evidence type="ECO:0000259" key="1">
    <source>
        <dbReference type="Pfam" id="PF03796"/>
    </source>
</evidence>
<name>G1C4Y6_9CAUD</name>
<feature type="domain" description="SF4 helicase" evidence="1">
    <location>
        <begin position="168"/>
        <end position="401"/>
    </location>
</feature>
<protein>
    <submittedName>
        <fullName evidence="2">Replicative DNA helicase</fullName>
    </submittedName>
</protein>
<dbReference type="Proteomes" id="UP000000699">
    <property type="component" value="Segment"/>
</dbReference>
<keyword evidence="3" id="KW-1185">Reference proteome</keyword>